<dbReference type="Proteomes" id="UP000887578">
    <property type="component" value="Unplaced"/>
</dbReference>
<evidence type="ECO:0000313" key="3">
    <source>
        <dbReference type="Proteomes" id="UP000887578"/>
    </source>
</evidence>
<dbReference type="WBParaSite" id="PDA_v2.g12885.t1">
    <property type="protein sequence ID" value="PDA_v2.g12885.t1"/>
    <property type="gene ID" value="PDA_v2.g12885"/>
</dbReference>
<organism evidence="3 4">
    <name type="scientific">Panagrolaimus davidi</name>
    <dbReference type="NCBI Taxonomy" id="227884"/>
    <lineage>
        <taxon>Eukaryota</taxon>
        <taxon>Metazoa</taxon>
        <taxon>Ecdysozoa</taxon>
        <taxon>Nematoda</taxon>
        <taxon>Chromadorea</taxon>
        <taxon>Rhabditida</taxon>
        <taxon>Tylenchina</taxon>
        <taxon>Panagrolaimomorpha</taxon>
        <taxon>Panagrolaimoidea</taxon>
        <taxon>Panagrolaimidae</taxon>
        <taxon>Panagrolaimus</taxon>
    </lineage>
</organism>
<feature type="compositionally biased region" description="Polar residues" evidence="1">
    <location>
        <begin position="152"/>
        <end position="172"/>
    </location>
</feature>
<keyword evidence="2" id="KW-1133">Transmembrane helix</keyword>
<feature type="transmembrane region" description="Helical" evidence="2">
    <location>
        <begin position="61"/>
        <end position="84"/>
    </location>
</feature>
<keyword evidence="2" id="KW-0812">Transmembrane</keyword>
<keyword evidence="2" id="KW-0472">Membrane</keyword>
<accession>A0A914P4S5</accession>
<protein>
    <submittedName>
        <fullName evidence="4">Uncharacterized protein</fullName>
    </submittedName>
</protein>
<name>A0A914P4S5_9BILA</name>
<evidence type="ECO:0000313" key="4">
    <source>
        <dbReference type="WBParaSite" id="PDA_v2.g12885.t1"/>
    </source>
</evidence>
<evidence type="ECO:0000256" key="2">
    <source>
        <dbReference type="SAM" id="Phobius"/>
    </source>
</evidence>
<reference evidence="4" key="1">
    <citation type="submission" date="2022-11" db="UniProtKB">
        <authorList>
            <consortium name="WormBaseParasite"/>
        </authorList>
    </citation>
    <scope>IDENTIFICATION</scope>
</reference>
<evidence type="ECO:0000256" key="1">
    <source>
        <dbReference type="SAM" id="MobiDB-lite"/>
    </source>
</evidence>
<sequence>MNPFQFPRQQNAEVSEPELSHFKASRRLLNPNKGSATTELKDSGGFFEAFGEFVGNREYGIYYFFAIILGILTLFLLLLCLIWWSYIRGTTRGNYVVMNNFNQPLPGVRDPEAGVNNCVDAPKSSYSAYCPAMSKTSVPSSMFPAKSDTVDNELNPTTTPDVSSTYLASGLN</sequence>
<feature type="region of interest" description="Disordered" evidence="1">
    <location>
        <begin position="149"/>
        <end position="172"/>
    </location>
</feature>
<dbReference type="AlphaFoldDB" id="A0A914P4S5"/>
<proteinExistence type="predicted"/>
<keyword evidence="3" id="KW-1185">Reference proteome</keyword>